<dbReference type="PROSITE" id="PS51892">
    <property type="entry name" value="SUBTILASE"/>
    <property type="match status" value="1"/>
</dbReference>
<accession>C2Y2N3</accession>
<dbReference type="PANTHER" id="PTHR43806">
    <property type="entry name" value="PEPTIDASE S8"/>
    <property type="match status" value="1"/>
</dbReference>
<dbReference type="Gene3D" id="3.40.50.300">
    <property type="entry name" value="P-loop containing nucleotide triphosphate hydrolases"/>
    <property type="match status" value="1"/>
</dbReference>
<dbReference type="InterPro" id="IPR027417">
    <property type="entry name" value="P-loop_NTPase"/>
</dbReference>
<organism evidence="8">
    <name type="scientific">Bacillus mycoides</name>
    <dbReference type="NCBI Taxonomy" id="1405"/>
    <lineage>
        <taxon>Bacteria</taxon>
        <taxon>Bacillati</taxon>
        <taxon>Bacillota</taxon>
        <taxon>Bacilli</taxon>
        <taxon>Bacillales</taxon>
        <taxon>Bacillaceae</taxon>
        <taxon>Bacillus</taxon>
        <taxon>Bacillus cereus group</taxon>
    </lineage>
</organism>
<keyword evidence="3 5" id="KW-0378">Hydrolase</keyword>
<evidence type="ECO:0000256" key="4">
    <source>
        <dbReference type="ARBA" id="ARBA00022825"/>
    </source>
</evidence>
<evidence type="ECO:0000256" key="2">
    <source>
        <dbReference type="ARBA" id="ARBA00022670"/>
    </source>
</evidence>
<dbReference type="InterPro" id="IPR000209">
    <property type="entry name" value="Peptidase_S8/S53_dom"/>
</dbReference>
<dbReference type="InterPro" id="IPR035086">
    <property type="entry name" value="DgcN-like_C"/>
</dbReference>
<dbReference type="InterPro" id="IPR023827">
    <property type="entry name" value="Peptidase_S8_Asp-AS"/>
</dbReference>
<dbReference type="SUPFAM" id="SSF52743">
    <property type="entry name" value="Subtilisin-like"/>
    <property type="match status" value="1"/>
</dbReference>
<reference evidence="8" key="1">
    <citation type="journal article" date="2012" name="Genome Res.">
        <title>Genomic characterization of the Bacillus cereus sensu lato species: Backdrop to the evolution of Bacillus anthracis.</title>
        <authorList>
            <person name="Zwick M.E."/>
            <person name="Joseph S.J."/>
            <person name="Didelot X."/>
            <person name="Chen P.E."/>
            <person name="Bishop-Lilly K.A."/>
            <person name="Stewart A.C."/>
            <person name="Willner K."/>
            <person name="Nolan N."/>
            <person name="Lentz S."/>
            <person name="Thomason M.K."/>
            <person name="Sozhamannan S."/>
            <person name="Mateczun A.J."/>
            <person name="Du L."/>
            <person name="Read T.D."/>
        </authorList>
    </citation>
    <scope>NUCLEOTIDE SEQUENCE [LARGE SCALE GENOMIC DNA]</scope>
    <source>
        <strain evidence="8">AH603</strain>
    </source>
</reference>
<evidence type="ECO:0000313" key="8">
    <source>
        <dbReference type="EMBL" id="EEL67834.1"/>
    </source>
</evidence>
<dbReference type="SUPFAM" id="SSF52540">
    <property type="entry name" value="P-loop containing nucleoside triphosphate hydrolases"/>
    <property type="match status" value="1"/>
</dbReference>
<proteinExistence type="inferred from homology"/>
<sequence length="620" mass="70254">MVKVAVIDSGVEYEHFDIISEKISGINLLNQKKELGDISDQLGHGTAICSILSKSDDITSIQVLKIFNNDYRVDLDKLIEAIEYAIYLNVDIINLSLGILQHDNLMSLKIACQKAVEKGIVIVAACENSGEISYPAEWDFVIGVDTNKNVNKVDEFFFLENSSIEIQAFGKPQKVAHLKSRHIVVNDNSYATPHITKLIAKIINKHGRKNIESIKKLLMKQAKQTIDLYQVTSEELVLKAKQFETDFDSLRNKISSNELDVNKAVMFPFIKEFHPFLIFPELSTFKIKDIYDLRQLGKIGSSTKKYVPLSNEELIIKDITTIDMQADFDTLILGYTNELIDKVGKSVFVNLIDLCIENNKQIFFLDDFFELDFMKNKDISNVTYPSLGLKELNLYSLYRGKISNHSKPIIGVFGTSSSQGKFTTQLWLRKMFLEKKYNVGQLGSEHQSILFGFDKVFPYGYNANINLPFEFYVAMVNNLIHQIETEKDPDLIMLGAQSGTIPYSLNTLGNFTYPTLALLQGANPDLVVLHINTFDDLVYIEKTIKTIESLSNAKVVALVLYSAEKVVTPSGRVKTKFIEDPNKINTLKEIISKNLNLPVYDTTKLKERESLFNDIISFFS</sequence>
<dbReference type="PANTHER" id="PTHR43806:SF11">
    <property type="entry name" value="CEREVISIN-RELATED"/>
    <property type="match status" value="1"/>
</dbReference>
<feature type="active site" description="Charge relay system" evidence="5">
    <location>
        <position position="189"/>
    </location>
</feature>
<evidence type="ECO:0000256" key="5">
    <source>
        <dbReference type="PROSITE-ProRule" id="PRU01240"/>
    </source>
</evidence>
<dbReference type="HOGENOM" id="CLU_440533_0_0_9"/>
<feature type="domain" description="D-glutamate N-acetyltransferase-like C-terminal" evidence="7">
    <location>
        <begin position="397"/>
        <end position="560"/>
    </location>
</feature>
<dbReference type="Proteomes" id="UP000001753">
    <property type="component" value="Chromosome"/>
</dbReference>
<dbReference type="Gene3D" id="3.40.50.200">
    <property type="entry name" value="Peptidase S8/S53 domain"/>
    <property type="match status" value="1"/>
</dbReference>
<dbReference type="PROSITE" id="PS00136">
    <property type="entry name" value="SUBTILASE_ASP"/>
    <property type="match status" value="1"/>
</dbReference>
<dbReference type="EMBL" id="ACMP01000148">
    <property type="protein sequence ID" value="EEL67834.1"/>
    <property type="molecule type" value="Genomic_DNA"/>
</dbReference>
<keyword evidence="2 5" id="KW-0645">Protease</keyword>
<evidence type="ECO:0000256" key="1">
    <source>
        <dbReference type="ARBA" id="ARBA00011073"/>
    </source>
</evidence>
<gene>
    <name evidence="8" type="ORF">bcere0026_52300</name>
</gene>
<dbReference type="InterPro" id="IPR050131">
    <property type="entry name" value="Peptidase_S8_subtilisin-like"/>
</dbReference>
<feature type="domain" description="Peptidase S8/S53" evidence="6">
    <location>
        <begin position="2"/>
        <end position="224"/>
    </location>
</feature>
<evidence type="ECO:0000259" key="6">
    <source>
        <dbReference type="Pfam" id="PF00082"/>
    </source>
</evidence>
<feature type="active site" description="Charge relay system" evidence="5">
    <location>
        <position position="44"/>
    </location>
</feature>
<dbReference type="Pfam" id="PF00082">
    <property type="entry name" value="Peptidase_S8"/>
    <property type="match status" value="1"/>
</dbReference>
<evidence type="ECO:0008006" key="9">
    <source>
        <dbReference type="Google" id="ProtNLM"/>
    </source>
</evidence>
<dbReference type="AlphaFoldDB" id="C2Y2N3"/>
<dbReference type="GO" id="GO:0004252">
    <property type="term" value="F:serine-type endopeptidase activity"/>
    <property type="evidence" value="ECO:0007669"/>
    <property type="project" value="UniProtKB-UniRule"/>
</dbReference>
<keyword evidence="4 5" id="KW-0720">Serine protease</keyword>
<dbReference type="GO" id="GO:0006508">
    <property type="term" value="P:proteolysis"/>
    <property type="evidence" value="ECO:0007669"/>
    <property type="project" value="UniProtKB-KW"/>
</dbReference>
<dbReference type="Pfam" id="PF07755">
    <property type="entry name" value="DUF1611"/>
    <property type="match status" value="1"/>
</dbReference>
<dbReference type="RefSeq" id="WP_002068810.1">
    <property type="nucleotide sequence ID" value="NZ_CM000737.1"/>
</dbReference>
<name>C2Y2N3_BACMY</name>
<evidence type="ECO:0000259" key="7">
    <source>
        <dbReference type="Pfam" id="PF07755"/>
    </source>
</evidence>
<protein>
    <recommendedName>
        <fullName evidence="9">Peptidase S8/S53 domain-containing protein</fullName>
    </recommendedName>
</protein>
<dbReference type="InterPro" id="IPR036852">
    <property type="entry name" value="Peptidase_S8/S53_dom_sf"/>
</dbReference>
<evidence type="ECO:0000256" key="3">
    <source>
        <dbReference type="ARBA" id="ARBA00022801"/>
    </source>
</evidence>
<comment type="caution">
    <text evidence="8">The sequence shown here is derived from an EMBL/GenBank/DDBJ whole genome shotgun (WGS) entry which is preliminary data.</text>
</comment>
<comment type="similarity">
    <text evidence="1 5">Belongs to the peptidase S8 family.</text>
</comment>
<feature type="active site" description="Charge relay system" evidence="5">
    <location>
        <position position="8"/>
    </location>
</feature>